<sequence length="109" mass="12619">MITLNWFTGSRKKCLCQLYTFDYMKPLLLSGYIIINTIASNGPRAVYICNNKHTNKYHYLSTCRGLSNCQYKLLKSDELSAQQKGMSLCVWENRARRHGNKPPETKSIH</sequence>
<keyword evidence="2" id="KW-1185">Reference proteome</keyword>
<dbReference type="AlphaFoldDB" id="A0A1H4HFU9"/>
<reference evidence="1 2" key="1">
    <citation type="submission" date="2016-10" db="EMBL/GenBank/DDBJ databases">
        <authorList>
            <person name="de Groot N.N."/>
        </authorList>
    </citation>
    <scope>NUCLEOTIDE SEQUENCE [LARGE SCALE GENOMIC DNA]</scope>
    <source>
        <strain evidence="1 2">DSM 19033</strain>
    </source>
</reference>
<organism evidence="1 2">
    <name type="scientific">Pedobacter hartonius</name>
    <dbReference type="NCBI Taxonomy" id="425514"/>
    <lineage>
        <taxon>Bacteria</taxon>
        <taxon>Pseudomonadati</taxon>
        <taxon>Bacteroidota</taxon>
        <taxon>Sphingobacteriia</taxon>
        <taxon>Sphingobacteriales</taxon>
        <taxon>Sphingobacteriaceae</taxon>
        <taxon>Pedobacter</taxon>
    </lineage>
</organism>
<proteinExistence type="predicted"/>
<protein>
    <submittedName>
        <fullName evidence="1">Uncharacterized protein</fullName>
    </submittedName>
</protein>
<name>A0A1H4HFU9_9SPHI</name>
<dbReference type="Proteomes" id="UP000198850">
    <property type="component" value="Unassembled WGS sequence"/>
</dbReference>
<evidence type="ECO:0000313" key="1">
    <source>
        <dbReference type="EMBL" id="SEB20739.1"/>
    </source>
</evidence>
<dbReference type="EMBL" id="FNRA01000017">
    <property type="protein sequence ID" value="SEB20739.1"/>
    <property type="molecule type" value="Genomic_DNA"/>
</dbReference>
<dbReference type="STRING" id="425514.SAMN05443550_11738"/>
<gene>
    <name evidence="1" type="ORF">SAMN05443550_11738</name>
</gene>
<accession>A0A1H4HFU9</accession>
<evidence type="ECO:0000313" key="2">
    <source>
        <dbReference type="Proteomes" id="UP000198850"/>
    </source>
</evidence>